<dbReference type="PANTHER" id="PTHR12872">
    <property type="entry name" value="ALPHA-N-ACETYLGLUCOSAMINIDASE"/>
    <property type="match status" value="1"/>
</dbReference>
<organism evidence="6 7">
    <name type="scientific">Segatella maculosa OT 289</name>
    <dbReference type="NCBI Taxonomy" id="999422"/>
    <lineage>
        <taxon>Bacteria</taxon>
        <taxon>Pseudomonadati</taxon>
        <taxon>Bacteroidota</taxon>
        <taxon>Bacteroidia</taxon>
        <taxon>Bacteroidales</taxon>
        <taxon>Prevotellaceae</taxon>
        <taxon>Segatella</taxon>
    </lineage>
</organism>
<dbReference type="Gene3D" id="3.20.20.80">
    <property type="entry name" value="Glycosidases"/>
    <property type="match status" value="1"/>
</dbReference>
<dbReference type="InterPro" id="IPR029018">
    <property type="entry name" value="Hex-like_dom2"/>
</dbReference>
<evidence type="ECO:0000256" key="1">
    <source>
        <dbReference type="ARBA" id="ARBA00022801"/>
    </source>
</evidence>
<gene>
    <name evidence="6" type="ORF">HMPREF9944_00191</name>
</gene>
<dbReference type="InterPro" id="IPR024240">
    <property type="entry name" value="NAGLU_N"/>
</dbReference>
<name>H1HJ30_9BACT</name>
<dbReference type="Pfam" id="PF12971">
    <property type="entry name" value="NAGLU_N"/>
    <property type="match status" value="1"/>
</dbReference>
<dbReference type="GO" id="GO:0016787">
    <property type="term" value="F:hydrolase activity"/>
    <property type="evidence" value="ECO:0007669"/>
    <property type="project" value="UniProtKB-KW"/>
</dbReference>
<keyword evidence="7" id="KW-1185">Reference proteome</keyword>
<evidence type="ECO:0000259" key="5">
    <source>
        <dbReference type="Pfam" id="PF12972"/>
    </source>
</evidence>
<dbReference type="AlphaFoldDB" id="H1HJ30"/>
<feature type="domain" description="Alpha-N-acetylglucosaminidase N-terminal" evidence="4">
    <location>
        <begin position="20"/>
        <end position="97"/>
    </location>
</feature>
<evidence type="ECO:0000259" key="4">
    <source>
        <dbReference type="Pfam" id="PF12971"/>
    </source>
</evidence>
<accession>H1HJ30</accession>
<keyword evidence="2" id="KW-0732">Signal</keyword>
<dbReference type="Pfam" id="PF05089">
    <property type="entry name" value="NAGLU"/>
    <property type="match status" value="1"/>
</dbReference>
<sequence length="742" mass="86053">MRNLIIALFCLTSVVISANPVENLLERIERGASKKFKTQLIKGPTDFFELSQEGNKVVIKGNTWVNIATGLNWYLKYHAGIHLTWNNMTANLPERLPQVTQTERHETDLKLRYDFNYCTFSYSMAFWDWERWQTEIDWMALHGVNLPLAIVGEEVAWRNMLLKLGYTKKEIGKFIAGPAFLAWWEMNNLEGWGGPLPDSWYKQQETLQKKILQRMHEYGMEPVLPGFCGMMPHDAKEKLGLNVTDGGKWNGYTRPANLSPTDSQFNRIADLYYAELTRLYGKANYYSMDPFHESNDDDALDYGKAGSVMLEAMKRINPKATWVIQGWTENPRPRMIQDMKNGDLLILDLFSECRPMFGIPSVWKREKGYEQHDWLFCMLENFGANVGLHGRMDQLIHNFYSTKKRSPNTQHLKGIGFTMEGSENNPVMFELMSELPWRPEIFKKEDWVRGYVKARYGRKDETIERAWLLLAETIYNCPAGNNQQGPHESVFCGRPGLNNFQVKSWSKMRNYYDPQATLEAARLMASVSSRYKGNNNFEYDLIDICRQALADQGRLQYLKTIADYNGFSRAAFAKDAKRFLDMILLQDRLLGTRKEFRLGHWTEAARSLGTTQAEKDLYEWNARVQITTWGNRTCADNGGLRDYAHKEWQGILKDFYYKRWKIYMDALAKQMEDNTRSNEDALGGGANANKTANELFEMALPKGPQIDWYAIEEPWTLQHNTYRSQPEGDAIDMAKEVIQFLK</sequence>
<reference evidence="6 7" key="1">
    <citation type="submission" date="2011-12" db="EMBL/GenBank/DDBJ databases">
        <title>The Genome Sequence of Prevotella maculosa OT 289.</title>
        <authorList>
            <consortium name="The Broad Institute Genome Sequencing Platform"/>
            <person name="Earl A."/>
            <person name="Ward D."/>
            <person name="Feldgarden M."/>
            <person name="Gevers D."/>
            <person name="Izard J."/>
            <person name="Blanton J.M."/>
            <person name="Mathney J."/>
            <person name="Tanner A.C."/>
            <person name="Dewhirst F.E."/>
            <person name="Young S.K."/>
            <person name="Zeng Q."/>
            <person name="Gargeya S."/>
            <person name="Fitzgerald M."/>
            <person name="Haas B."/>
            <person name="Abouelleil A."/>
            <person name="Alvarado L."/>
            <person name="Arachchi H.M."/>
            <person name="Berlin A."/>
            <person name="Chapman S.B."/>
            <person name="Gearin G."/>
            <person name="Goldberg J."/>
            <person name="Griggs A."/>
            <person name="Gujja S."/>
            <person name="Hansen M."/>
            <person name="Heiman D."/>
            <person name="Howarth C."/>
            <person name="Larimer J."/>
            <person name="Lui A."/>
            <person name="MacDonald P.J.P."/>
            <person name="McCowen C."/>
            <person name="Montmayeur A."/>
            <person name="Murphy C."/>
            <person name="Neiman D."/>
            <person name="Pearson M."/>
            <person name="Priest M."/>
            <person name="Roberts A."/>
            <person name="Saif S."/>
            <person name="Shea T."/>
            <person name="Sisk P."/>
            <person name="Stolte C."/>
            <person name="Sykes S."/>
            <person name="Wortman J."/>
            <person name="Nusbaum C."/>
            <person name="Birren B."/>
        </authorList>
    </citation>
    <scope>NUCLEOTIDE SEQUENCE [LARGE SCALE GENOMIC DNA]</scope>
    <source>
        <strain evidence="6 7">OT 289</strain>
    </source>
</reference>
<proteinExistence type="predicted"/>
<dbReference type="RefSeq" id="WP_008563791.1">
    <property type="nucleotide sequence ID" value="NZ_JH594500.1"/>
</dbReference>
<evidence type="ECO:0008006" key="8">
    <source>
        <dbReference type="Google" id="ProtNLM"/>
    </source>
</evidence>
<dbReference type="InterPro" id="IPR024732">
    <property type="entry name" value="NAGLU_C"/>
</dbReference>
<dbReference type="Proteomes" id="UP000003167">
    <property type="component" value="Unassembled WGS sequence"/>
</dbReference>
<feature type="signal peptide" evidence="2">
    <location>
        <begin position="1"/>
        <end position="18"/>
    </location>
</feature>
<dbReference type="InterPro" id="IPR007781">
    <property type="entry name" value="NAGLU"/>
</dbReference>
<dbReference type="Pfam" id="PF12972">
    <property type="entry name" value="NAGLU_C"/>
    <property type="match status" value="1"/>
</dbReference>
<comment type="caution">
    <text evidence="6">The sequence shown here is derived from an EMBL/GenBank/DDBJ whole genome shotgun (WGS) entry which is preliminary data.</text>
</comment>
<dbReference type="HOGENOM" id="CLU_011988_2_1_10"/>
<dbReference type="EMBL" id="AGEK01000011">
    <property type="protein sequence ID" value="EHO74342.1"/>
    <property type="molecule type" value="Genomic_DNA"/>
</dbReference>
<feature type="chain" id="PRO_5003550043" description="Alpha-N-acetylglucosaminidase" evidence="2">
    <location>
        <begin position="19"/>
        <end position="742"/>
    </location>
</feature>
<dbReference type="Gene3D" id="3.30.379.10">
    <property type="entry name" value="Chitobiase/beta-hexosaminidase domain 2-like"/>
    <property type="match status" value="1"/>
</dbReference>
<evidence type="ECO:0000256" key="2">
    <source>
        <dbReference type="SAM" id="SignalP"/>
    </source>
</evidence>
<feature type="domain" description="Alpha-N-acetylglucosaminidase C-terminal" evidence="5">
    <location>
        <begin position="447"/>
        <end position="738"/>
    </location>
</feature>
<protein>
    <recommendedName>
        <fullName evidence="8">Alpha-N-acetylglucosaminidase</fullName>
    </recommendedName>
</protein>
<dbReference type="GO" id="GO:0005975">
    <property type="term" value="P:carbohydrate metabolic process"/>
    <property type="evidence" value="ECO:0007669"/>
    <property type="project" value="UniProtKB-ARBA"/>
</dbReference>
<keyword evidence="1" id="KW-0378">Hydrolase</keyword>
<evidence type="ECO:0000313" key="7">
    <source>
        <dbReference type="Proteomes" id="UP000003167"/>
    </source>
</evidence>
<evidence type="ECO:0000259" key="3">
    <source>
        <dbReference type="Pfam" id="PF05089"/>
    </source>
</evidence>
<dbReference type="Gene3D" id="1.20.120.670">
    <property type="entry name" value="N-acetyl-b-d-glucoasminidase"/>
    <property type="match status" value="1"/>
</dbReference>
<dbReference type="OrthoDB" id="179563at2"/>
<feature type="domain" description="Alpha-N-acetylglucosaminidase tim-barrel" evidence="3">
    <location>
        <begin position="112"/>
        <end position="438"/>
    </location>
</feature>
<dbReference type="PANTHER" id="PTHR12872:SF1">
    <property type="entry name" value="ALPHA-N-ACETYLGLUCOSAMINIDASE"/>
    <property type="match status" value="1"/>
</dbReference>
<dbReference type="PATRIC" id="fig|999422.3.peg.181"/>
<dbReference type="InterPro" id="IPR024733">
    <property type="entry name" value="NAGLU_tim-barrel"/>
</dbReference>
<dbReference type="STRING" id="999422.HMPREF9944_00191"/>
<evidence type="ECO:0000313" key="6">
    <source>
        <dbReference type="EMBL" id="EHO74342.1"/>
    </source>
</evidence>